<evidence type="ECO:0000259" key="1">
    <source>
        <dbReference type="PROSITE" id="PS50878"/>
    </source>
</evidence>
<proteinExistence type="predicted"/>
<protein>
    <recommendedName>
        <fullName evidence="1">Reverse transcriptase domain-containing protein</fullName>
    </recommendedName>
</protein>
<gene>
    <name evidence="2" type="ORF">AB205_0138210</name>
</gene>
<dbReference type="SUPFAM" id="SSF56672">
    <property type="entry name" value="DNA/RNA polymerases"/>
    <property type="match status" value="1"/>
</dbReference>
<feature type="non-terminal residue" evidence="2">
    <location>
        <position position="1"/>
    </location>
</feature>
<reference evidence="3" key="1">
    <citation type="journal article" date="2017" name="Nat. Commun.">
        <title>The North American bullfrog draft genome provides insight into hormonal regulation of long noncoding RNA.</title>
        <authorList>
            <person name="Hammond S.A."/>
            <person name="Warren R.L."/>
            <person name="Vandervalk B.P."/>
            <person name="Kucuk E."/>
            <person name="Khan H."/>
            <person name="Gibb E.A."/>
            <person name="Pandoh P."/>
            <person name="Kirk H."/>
            <person name="Zhao Y."/>
            <person name="Jones M."/>
            <person name="Mungall A.J."/>
            <person name="Coope R."/>
            <person name="Pleasance S."/>
            <person name="Moore R.A."/>
            <person name="Holt R.A."/>
            <person name="Round J.M."/>
            <person name="Ohora S."/>
            <person name="Walle B.V."/>
            <person name="Veldhoen N."/>
            <person name="Helbing C.C."/>
            <person name="Birol I."/>
        </authorList>
    </citation>
    <scope>NUCLEOTIDE SEQUENCE [LARGE SCALE GENOMIC DNA]</scope>
</reference>
<dbReference type="PANTHER" id="PTHR33332">
    <property type="entry name" value="REVERSE TRANSCRIPTASE DOMAIN-CONTAINING PROTEIN"/>
    <property type="match status" value="1"/>
</dbReference>
<organism evidence="2 3">
    <name type="scientific">Aquarana catesbeiana</name>
    <name type="common">American bullfrog</name>
    <name type="synonym">Rana catesbeiana</name>
    <dbReference type="NCBI Taxonomy" id="8400"/>
    <lineage>
        <taxon>Eukaryota</taxon>
        <taxon>Metazoa</taxon>
        <taxon>Chordata</taxon>
        <taxon>Craniata</taxon>
        <taxon>Vertebrata</taxon>
        <taxon>Euteleostomi</taxon>
        <taxon>Amphibia</taxon>
        <taxon>Batrachia</taxon>
        <taxon>Anura</taxon>
        <taxon>Neobatrachia</taxon>
        <taxon>Ranoidea</taxon>
        <taxon>Ranidae</taxon>
        <taxon>Aquarana</taxon>
    </lineage>
</organism>
<dbReference type="OrthoDB" id="416454at2759"/>
<keyword evidence="3" id="KW-1185">Reference proteome</keyword>
<dbReference type="CDD" id="cd01650">
    <property type="entry name" value="RT_nLTR_like"/>
    <property type="match status" value="1"/>
</dbReference>
<dbReference type="Proteomes" id="UP000228934">
    <property type="component" value="Unassembled WGS sequence"/>
</dbReference>
<evidence type="ECO:0000313" key="3">
    <source>
        <dbReference type="Proteomes" id="UP000228934"/>
    </source>
</evidence>
<dbReference type="PROSITE" id="PS50878">
    <property type="entry name" value="RT_POL"/>
    <property type="match status" value="1"/>
</dbReference>
<accession>A0A2G9SF35</accession>
<dbReference type="Pfam" id="PF00078">
    <property type="entry name" value="RVT_1"/>
    <property type="match status" value="1"/>
</dbReference>
<evidence type="ECO:0000313" key="2">
    <source>
        <dbReference type="EMBL" id="PIO38702.1"/>
    </source>
</evidence>
<dbReference type="EMBL" id="KV924446">
    <property type="protein sequence ID" value="PIO38702.1"/>
    <property type="molecule type" value="Genomic_DNA"/>
</dbReference>
<dbReference type="AlphaFoldDB" id="A0A2G9SF35"/>
<dbReference type="InterPro" id="IPR043502">
    <property type="entry name" value="DNA/RNA_pol_sf"/>
</dbReference>
<name>A0A2G9SF35_AQUCT</name>
<feature type="domain" description="Reverse transcriptase" evidence="1">
    <location>
        <begin position="1"/>
        <end position="189"/>
    </location>
</feature>
<sequence length="189" mass="21315">WRTANIVPIHKKGSKVDAGNYRPVSLTSIVVKLLESLLKRRLIDHLKIHRLLDPKQHGFTEGRPCQTNMIEFFDYITNVLVQGGAVDIAYLDFSKAFDKVPHNDLIQKLYKLAQWICSWLVSSGVPQGPVLGPVLFKGYVKVCVLNKNKHVILASSVQLVLHRLALFLLFWGPSVPPCRHAPVSCFCIH</sequence>
<dbReference type="InterPro" id="IPR000477">
    <property type="entry name" value="RT_dom"/>
</dbReference>